<organism evidence="1 2">
    <name type="scientific">Ilyodon furcidens</name>
    <name type="common">goldbreast splitfin</name>
    <dbReference type="NCBI Taxonomy" id="33524"/>
    <lineage>
        <taxon>Eukaryota</taxon>
        <taxon>Metazoa</taxon>
        <taxon>Chordata</taxon>
        <taxon>Craniata</taxon>
        <taxon>Vertebrata</taxon>
        <taxon>Euteleostomi</taxon>
        <taxon>Actinopterygii</taxon>
        <taxon>Neopterygii</taxon>
        <taxon>Teleostei</taxon>
        <taxon>Neoteleostei</taxon>
        <taxon>Acanthomorphata</taxon>
        <taxon>Ovalentaria</taxon>
        <taxon>Atherinomorphae</taxon>
        <taxon>Cyprinodontiformes</taxon>
        <taxon>Goodeidae</taxon>
        <taxon>Ilyodon</taxon>
    </lineage>
</organism>
<gene>
    <name evidence="1" type="ORF">ILYODFUR_015637</name>
</gene>
<evidence type="ECO:0000313" key="1">
    <source>
        <dbReference type="EMBL" id="MEQ2244299.1"/>
    </source>
</evidence>
<sequence length="97" mass="9985">MVGGRHPGASLGFECGVGGVTRPWRAVVAFLQCFLVWLWPLVGRRAVVGSGACLVPALGQLMGCAWPGAVGRPGPVTRLVCVSLTQTDGLSLLALGE</sequence>
<keyword evidence="2" id="KW-1185">Reference proteome</keyword>
<comment type="caution">
    <text evidence="1">The sequence shown here is derived from an EMBL/GenBank/DDBJ whole genome shotgun (WGS) entry which is preliminary data.</text>
</comment>
<accession>A0ABV0UHC8</accession>
<dbReference type="EMBL" id="JAHRIQ010070894">
    <property type="protein sequence ID" value="MEQ2244299.1"/>
    <property type="molecule type" value="Genomic_DNA"/>
</dbReference>
<reference evidence="1 2" key="1">
    <citation type="submission" date="2021-06" db="EMBL/GenBank/DDBJ databases">
        <authorList>
            <person name="Palmer J.M."/>
        </authorList>
    </citation>
    <scope>NUCLEOTIDE SEQUENCE [LARGE SCALE GENOMIC DNA]</scope>
    <source>
        <strain evidence="2">if_2019</strain>
        <tissue evidence="1">Muscle</tissue>
    </source>
</reference>
<name>A0ABV0UHC8_9TELE</name>
<proteinExistence type="predicted"/>
<protein>
    <submittedName>
        <fullName evidence="1">Uncharacterized protein</fullName>
    </submittedName>
</protein>
<evidence type="ECO:0000313" key="2">
    <source>
        <dbReference type="Proteomes" id="UP001482620"/>
    </source>
</evidence>
<dbReference type="Proteomes" id="UP001482620">
    <property type="component" value="Unassembled WGS sequence"/>
</dbReference>